<accession>A0A1M3T8F3</accession>
<protein>
    <submittedName>
        <fullName evidence="2">Uncharacterized protein</fullName>
    </submittedName>
</protein>
<feature type="compositionally biased region" description="Low complexity" evidence="1">
    <location>
        <begin position="47"/>
        <end position="58"/>
    </location>
</feature>
<organism evidence="2 3">
    <name type="scientific">Aspergillus luchuensis (strain CBS 106.47)</name>
    <dbReference type="NCBI Taxonomy" id="1137211"/>
    <lineage>
        <taxon>Eukaryota</taxon>
        <taxon>Fungi</taxon>
        <taxon>Dikarya</taxon>
        <taxon>Ascomycota</taxon>
        <taxon>Pezizomycotina</taxon>
        <taxon>Eurotiomycetes</taxon>
        <taxon>Eurotiomycetidae</taxon>
        <taxon>Eurotiales</taxon>
        <taxon>Aspergillaceae</taxon>
        <taxon>Aspergillus</taxon>
        <taxon>Aspergillus subgen. Circumdati</taxon>
    </lineage>
</organism>
<feature type="region of interest" description="Disordered" evidence="1">
    <location>
        <begin position="41"/>
        <end position="66"/>
    </location>
</feature>
<gene>
    <name evidence="2" type="ORF">ASPFODRAFT_209864</name>
</gene>
<dbReference type="OrthoDB" id="4520448at2759"/>
<proteinExistence type="predicted"/>
<name>A0A1M3T8F3_ASPLC</name>
<dbReference type="Proteomes" id="UP000184063">
    <property type="component" value="Unassembled WGS sequence"/>
</dbReference>
<sequence length="117" mass="13238">MATFTAFFNNITITHQERELLTELMGEREIHPDDTIDLLKEAPTKRSMPSSPHQHPSSGMTNPTPTHVPSCWTFEDFGSLTQSFRIVATDILAQPDLKGIMVSSKENEEPADRQRKK</sequence>
<evidence type="ECO:0000313" key="3">
    <source>
        <dbReference type="Proteomes" id="UP000184063"/>
    </source>
</evidence>
<dbReference type="VEuPathDB" id="FungiDB:ASPFODRAFT_209864"/>
<evidence type="ECO:0000313" key="2">
    <source>
        <dbReference type="EMBL" id="OJZ83028.1"/>
    </source>
</evidence>
<reference evidence="3" key="1">
    <citation type="journal article" date="2017" name="Genome Biol.">
        <title>Comparative genomics reveals high biological diversity and specific adaptations in the industrially and medically important fungal genus Aspergillus.</title>
        <authorList>
            <person name="de Vries R.P."/>
            <person name="Riley R."/>
            <person name="Wiebenga A."/>
            <person name="Aguilar-Osorio G."/>
            <person name="Amillis S."/>
            <person name="Uchima C.A."/>
            <person name="Anderluh G."/>
            <person name="Asadollahi M."/>
            <person name="Askin M."/>
            <person name="Barry K."/>
            <person name="Battaglia E."/>
            <person name="Bayram O."/>
            <person name="Benocci T."/>
            <person name="Braus-Stromeyer S.A."/>
            <person name="Caldana C."/>
            <person name="Canovas D."/>
            <person name="Cerqueira G.C."/>
            <person name="Chen F."/>
            <person name="Chen W."/>
            <person name="Choi C."/>
            <person name="Clum A."/>
            <person name="Dos Santos R.A."/>
            <person name="Damasio A.R."/>
            <person name="Diallinas G."/>
            <person name="Emri T."/>
            <person name="Fekete E."/>
            <person name="Flipphi M."/>
            <person name="Freyberg S."/>
            <person name="Gallo A."/>
            <person name="Gournas C."/>
            <person name="Habgood R."/>
            <person name="Hainaut M."/>
            <person name="Harispe M.L."/>
            <person name="Henrissat B."/>
            <person name="Hilden K.S."/>
            <person name="Hope R."/>
            <person name="Hossain A."/>
            <person name="Karabika E."/>
            <person name="Karaffa L."/>
            <person name="Karanyi Z."/>
            <person name="Krasevec N."/>
            <person name="Kuo A."/>
            <person name="Kusch H."/>
            <person name="LaButti K."/>
            <person name="Lagendijk E.L."/>
            <person name="Lapidus A."/>
            <person name="Levasseur A."/>
            <person name="Lindquist E."/>
            <person name="Lipzen A."/>
            <person name="Logrieco A.F."/>
            <person name="MacCabe A."/>
            <person name="Maekelae M.R."/>
            <person name="Malavazi I."/>
            <person name="Melin P."/>
            <person name="Meyer V."/>
            <person name="Mielnichuk N."/>
            <person name="Miskei M."/>
            <person name="Molnar A.P."/>
            <person name="Mule G."/>
            <person name="Ngan C.Y."/>
            <person name="Orejas M."/>
            <person name="Orosz E."/>
            <person name="Ouedraogo J.P."/>
            <person name="Overkamp K.M."/>
            <person name="Park H.-S."/>
            <person name="Perrone G."/>
            <person name="Piumi F."/>
            <person name="Punt P.J."/>
            <person name="Ram A.F."/>
            <person name="Ramon A."/>
            <person name="Rauscher S."/>
            <person name="Record E."/>
            <person name="Riano-Pachon D.M."/>
            <person name="Robert V."/>
            <person name="Roehrig J."/>
            <person name="Ruller R."/>
            <person name="Salamov A."/>
            <person name="Salih N.S."/>
            <person name="Samson R.A."/>
            <person name="Sandor E."/>
            <person name="Sanguinetti M."/>
            <person name="Schuetze T."/>
            <person name="Sepcic K."/>
            <person name="Shelest E."/>
            <person name="Sherlock G."/>
            <person name="Sophianopoulou V."/>
            <person name="Squina F.M."/>
            <person name="Sun H."/>
            <person name="Susca A."/>
            <person name="Todd R.B."/>
            <person name="Tsang A."/>
            <person name="Unkles S.E."/>
            <person name="van de Wiele N."/>
            <person name="van Rossen-Uffink D."/>
            <person name="Oliveira J.V."/>
            <person name="Vesth T.C."/>
            <person name="Visser J."/>
            <person name="Yu J.-H."/>
            <person name="Zhou M."/>
            <person name="Andersen M.R."/>
            <person name="Archer D.B."/>
            <person name="Baker S.E."/>
            <person name="Benoit I."/>
            <person name="Brakhage A.A."/>
            <person name="Braus G.H."/>
            <person name="Fischer R."/>
            <person name="Frisvad J.C."/>
            <person name="Goldman G.H."/>
            <person name="Houbraken J."/>
            <person name="Oakley B."/>
            <person name="Pocsi I."/>
            <person name="Scazzocchio C."/>
            <person name="Seiboth B."/>
            <person name="vanKuyk P.A."/>
            <person name="Wortman J."/>
            <person name="Dyer P.S."/>
            <person name="Grigoriev I.V."/>
        </authorList>
    </citation>
    <scope>NUCLEOTIDE SEQUENCE [LARGE SCALE GENOMIC DNA]</scope>
    <source>
        <strain evidence="3">CBS 106.47</strain>
    </source>
</reference>
<dbReference type="AlphaFoldDB" id="A0A1M3T8F3"/>
<dbReference type="EMBL" id="KV878246">
    <property type="protein sequence ID" value="OJZ83028.1"/>
    <property type="molecule type" value="Genomic_DNA"/>
</dbReference>
<evidence type="ECO:0000256" key="1">
    <source>
        <dbReference type="SAM" id="MobiDB-lite"/>
    </source>
</evidence>